<organism evidence="2 3">
    <name type="scientific">Lasiodiplodia theobromae</name>
    <dbReference type="NCBI Taxonomy" id="45133"/>
    <lineage>
        <taxon>Eukaryota</taxon>
        <taxon>Fungi</taxon>
        <taxon>Dikarya</taxon>
        <taxon>Ascomycota</taxon>
        <taxon>Pezizomycotina</taxon>
        <taxon>Dothideomycetes</taxon>
        <taxon>Dothideomycetes incertae sedis</taxon>
        <taxon>Botryosphaeriales</taxon>
        <taxon>Botryosphaeriaceae</taxon>
        <taxon>Lasiodiplodia</taxon>
    </lineage>
</organism>
<dbReference type="AlphaFoldDB" id="A0A5N5DL47"/>
<name>A0A5N5DL47_9PEZI</name>
<dbReference type="Proteomes" id="UP000325902">
    <property type="component" value="Unassembled WGS sequence"/>
</dbReference>
<keyword evidence="3" id="KW-1185">Reference proteome</keyword>
<sequence length="533" mass="61134">MNGLFHPSRLLQLQGPDDIEEAPPQPVRRVVTGSNGELLGARQAHRRFPDDSPAQPEPALSYSSTPFDDSGTQTTRLHVSYDDLYSHGSMINQKPLPNRPARLFQSLSNSDDPELLGYLARRHITVGFLHEIDLLLRNNPELYHYSSEWAETFNSRRPLDAYKFFLKGYTKPARYVPGYLPDVQLFTLPQCYIPVRLDVTYDEELADFFDGVPYRHDILQEIDRIVDGFCYQIQCGMFVKASDRRLVVYALWGNPIDAYKYYEYNYQTTWLKHRHLPEHIELDKVPKGDNYTLPVASVIGPDEGHRSHQATRMRMARAHDHGIDVLEVLIQDFVCRLAQKGHRRNHIEKMKRKAQDALNEERKAPQGLDIVDMIMGMADSEPRLPRDVVVTYTMTQGGLFTIPSSGMFGNVEVKIEPPPTQSQPKERSVPQTRQMEVSLEKRKNAYRAARIRFKRSKKVELWSLHSGCIQEQQQATKERIAAGRNFVNCVVSLNKKTKQLTSADTDYLKRLMVSGAEQPSPDDLLARYGNLVH</sequence>
<dbReference type="OrthoDB" id="3882589at2759"/>
<feature type="region of interest" description="Disordered" evidence="1">
    <location>
        <begin position="1"/>
        <end position="73"/>
    </location>
</feature>
<gene>
    <name evidence="2" type="ORF">DBV05_g3836</name>
</gene>
<protein>
    <submittedName>
        <fullName evidence="2">Uncharacterized protein</fullName>
    </submittedName>
</protein>
<feature type="compositionally biased region" description="Polar residues" evidence="1">
    <location>
        <begin position="61"/>
        <end position="73"/>
    </location>
</feature>
<evidence type="ECO:0000313" key="3">
    <source>
        <dbReference type="Proteomes" id="UP000325902"/>
    </source>
</evidence>
<dbReference type="EMBL" id="VCHE01000016">
    <property type="protein sequence ID" value="KAB2577622.1"/>
    <property type="molecule type" value="Genomic_DNA"/>
</dbReference>
<comment type="caution">
    <text evidence="2">The sequence shown here is derived from an EMBL/GenBank/DDBJ whole genome shotgun (WGS) entry which is preliminary data.</text>
</comment>
<evidence type="ECO:0000313" key="2">
    <source>
        <dbReference type="EMBL" id="KAB2577622.1"/>
    </source>
</evidence>
<accession>A0A5N5DL47</accession>
<evidence type="ECO:0000256" key="1">
    <source>
        <dbReference type="SAM" id="MobiDB-lite"/>
    </source>
</evidence>
<reference evidence="2 3" key="1">
    <citation type="journal article" date="2019" name="Sci. Rep.">
        <title>A multi-omics analysis of the grapevine pathogen Lasiodiplodia theobromae reveals that temperature affects the expression of virulence- and pathogenicity-related genes.</title>
        <authorList>
            <person name="Felix C."/>
            <person name="Meneses R."/>
            <person name="Goncalves M.F.M."/>
            <person name="Tilleman L."/>
            <person name="Duarte A.S."/>
            <person name="Jorrin-Novo J.V."/>
            <person name="Van de Peer Y."/>
            <person name="Deforce D."/>
            <person name="Van Nieuwerburgh F."/>
            <person name="Esteves A.C."/>
            <person name="Alves A."/>
        </authorList>
    </citation>
    <scope>NUCLEOTIDE SEQUENCE [LARGE SCALE GENOMIC DNA]</scope>
    <source>
        <strain evidence="2 3">LA-SOL3</strain>
    </source>
</reference>
<proteinExistence type="predicted"/>